<dbReference type="InterPro" id="IPR020892">
    <property type="entry name" value="Cyclophilin-type_PPIase_CS"/>
</dbReference>
<dbReference type="Pfam" id="PF00160">
    <property type="entry name" value="Pro_isomerase"/>
    <property type="match status" value="1"/>
</dbReference>
<evidence type="ECO:0000256" key="1">
    <source>
        <dbReference type="ARBA" id="ARBA00000971"/>
    </source>
</evidence>
<accession>A0A7S3Z7V0</accession>
<keyword evidence="2 4" id="KW-0697">Rotamase</keyword>
<dbReference type="PRINTS" id="PR00153">
    <property type="entry name" value="CSAPPISMRASE"/>
</dbReference>
<dbReference type="Gene3D" id="2.40.100.10">
    <property type="entry name" value="Cyclophilin-like"/>
    <property type="match status" value="1"/>
</dbReference>
<evidence type="ECO:0000256" key="4">
    <source>
        <dbReference type="RuleBase" id="RU363019"/>
    </source>
</evidence>
<dbReference type="PROSITE" id="PS50072">
    <property type="entry name" value="CSA_PPIASE_2"/>
    <property type="match status" value="1"/>
</dbReference>
<dbReference type="InterPro" id="IPR029000">
    <property type="entry name" value="Cyclophilin-like_dom_sf"/>
</dbReference>
<feature type="domain" description="PPIase cyclophilin-type" evidence="5">
    <location>
        <begin position="79"/>
        <end position="236"/>
    </location>
</feature>
<comment type="function">
    <text evidence="4">PPIases accelerate the folding of proteins. It catalyzes the cis-trans isomerization of proline imidic peptide bonds in oligopeptides.</text>
</comment>
<dbReference type="GO" id="GO:0006457">
    <property type="term" value="P:protein folding"/>
    <property type="evidence" value="ECO:0007669"/>
    <property type="project" value="InterPro"/>
</dbReference>
<keyword evidence="3 4" id="KW-0413">Isomerase</keyword>
<dbReference type="AlphaFoldDB" id="A0A7S3Z7V0"/>
<protein>
    <recommendedName>
        <fullName evidence="4">Peptidyl-prolyl cis-trans isomerase</fullName>
        <shortName evidence="4">PPIase</shortName>
        <ecNumber evidence="4">5.2.1.8</ecNumber>
    </recommendedName>
</protein>
<reference evidence="6" key="1">
    <citation type="submission" date="2021-01" db="EMBL/GenBank/DDBJ databases">
        <authorList>
            <person name="Corre E."/>
            <person name="Pelletier E."/>
            <person name="Niang G."/>
            <person name="Scheremetjew M."/>
            <person name="Finn R."/>
            <person name="Kale V."/>
            <person name="Holt S."/>
            <person name="Cochrane G."/>
            <person name="Meng A."/>
            <person name="Brown T."/>
            <person name="Cohen L."/>
        </authorList>
    </citation>
    <scope>NUCLEOTIDE SEQUENCE</scope>
    <source>
        <strain evidence="6">CCCM811</strain>
    </source>
</reference>
<dbReference type="PROSITE" id="PS00170">
    <property type="entry name" value="CSA_PPIASE_1"/>
    <property type="match status" value="1"/>
</dbReference>
<comment type="similarity">
    <text evidence="4">Belongs to the cyclophilin-type PPIase family.</text>
</comment>
<dbReference type="GO" id="GO:0005737">
    <property type="term" value="C:cytoplasm"/>
    <property type="evidence" value="ECO:0007669"/>
    <property type="project" value="TreeGrafter"/>
</dbReference>
<dbReference type="SUPFAM" id="SSF50891">
    <property type="entry name" value="Cyclophilin-like"/>
    <property type="match status" value="1"/>
</dbReference>
<dbReference type="InterPro" id="IPR002130">
    <property type="entry name" value="Cyclophilin-type_PPIase_dom"/>
</dbReference>
<organism evidence="6">
    <name type="scientific">Lotharella globosa</name>
    <dbReference type="NCBI Taxonomy" id="91324"/>
    <lineage>
        <taxon>Eukaryota</taxon>
        <taxon>Sar</taxon>
        <taxon>Rhizaria</taxon>
        <taxon>Cercozoa</taxon>
        <taxon>Chlorarachniophyceae</taxon>
        <taxon>Lotharella</taxon>
    </lineage>
</organism>
<proteinExistence type="inferred from homology"/>
<dbReference type="GO" id="GO:0003755">
    <property type="term" value="F:peptidyl-prolyl cis-trans isomerase activity"/>
    <property type="evidence" value="ECO:0007669"/>
    <property type="project" value="UniProtKB-UniRule"/>
</dbReference>
<dbReference type="PANTHER" id="PTHR11071:SF561">
    <property type="entry name" value="PEPTIDYL-PROLYL CIS-TRANS ISOMERASE D-RELATED"/>
    <property type="match status" value="1"/>
</dbReference>
<dbReference type="FunFam" id="2.40.100.10:FF:000025">
    <property type="entry name" value="Peptidyl-prolyl cis-trans isomerase CYP19-2"/>
    <property type="match status" value="1"/>
</dbReference>
<sequence length="238" mass="26531">MSDAKNRPKIFLDIDINGNREAYKRACDFVEATDLRHGWSNKDLTKLGGSELARLEEAYESDYDWKDKGRIMLSLPPERIVIELYAKECPVTVKNFMALCTGEKGKGKNNIKLHYKGSRFHRIVSGFVCQGGDFIMQNGSGGESIYGKKFKDERAGLKLKFTERGFVGMCNTGKNSNSSQFFFTLAPSPKLNGKHVLFGKIAEGMEVLEMLEKQAGSTLKEEGKPKVEVVIADCGVVQ</sequence>
<dbReference type="EMBL" id="HBIV01036894">
    <property type="protein sequence ID" value="CAE0674529.1"/>
    <property type="molecule type" value="Transcribed_RNA"/>
</dbReference>
<evidence type="ECO:0000259" key="5">
    <source>
        <dbReference type="PROSITE" id="PS50072"/>
    </source>
</evidence>
<dbReference type="PANTHER" id="PTHR11071">
    <property type="entry name" value="PEPTIDYL-PROLYL CIS-TRANS ISOMERASE"/>
    <property type="match status" value="1"/>
</dbReference>
<name>A0A7S3Z7V0_9EUKA</name>
<evidence type="ECO:0000256" key="2">
    <source>
        <dbReference type="ARBA" id="ARBA00023110"/>
    </source>
</evidence>
<gene>
    <name evidence="6" type="ORF">LGLO00237_LOCUS26303</name>
</gene>
<evidence type="ECO:0000256" key="3">
    <source>
        <dbReference type="ARBA" id="ARBA00023235"/>
    </source>
</evidence>
<dbReference type="GO" id="GO:0016018">
    <property type="term" value="F:cyclosporin A binding"/>
    <property type="evidence" value="ECO:0007669"/>
    <property type="project" value="TreeGrafter"/>
</dbReference>
<evidence type="ECO:0000313" key="6">
    <source>
        <dbReference type="EMBL" id="CAE0674529.1"/>
    </source>
</evidence>
<comment type="catalytic activity">
    <reaction evidence="1 4">
        <text>[protein]-peptidylproline (omega=180) = [protein]-peptidylproline (omega=0)</text>
        <dbReference type="Rhea" id="RHEA:16237"/>
        <dbReference type="Rhea" id="RHEA-COMP:10747"/>
        <dbReference type="Rhea" id="RHEA-COMP:10748"/>
        <dbReference type="ChEBI" id="CHEBI:83833"/>
        <dbReference type="ChEBI" id="CHEBI:83834"/>
        <dbReference type="EC" id="5.2.1.8"/>
    </reaction>
</comment>
<dbReference type="EC" id="5.2.1.8" evidence="4"/>